<feature type="region of interest" description="Disordered" evidence="1">
    <location>
        <begin position="284"/>
        <end position="351"/>
    </location>
</feature>
<dbReference type="OMA" id="HEACEHT"/>
<dbReference type="VEuPathDB" id="FungiDB:MSYG_0636"/>
<evidence type="ECO:0000313" key="3">
    <source>
        <dbReference type="Proteomes" id="UP000186303"/>
    </source>
</evidence>
<keyword evidence="3" id="KW-1185">Reference proteome</keyword>
<dbReference type="STRING" id="1230383.M5EKG9"/>
<dbReference type="AlphaFoldDB" id="M5EKG9"/>
<dbReference type="RefSeq" id="XP_018739410.1">
    <property type="nucleotide sequence ID" value="XM_018885881.1"/>
</dbReference>
<dbReference type="OrthoDB" id="1394818at2759"/>
<gene>
    <name evidence="2" type="ORF">MSYG_0636</name>
</gene>
<dbReference type="Proteomes" id="UP000186303">
    <property type="component" value="Chromosome 1"/>
</dbReference>
<dbReference type="KEGG" id="msym:MSY001_0794"/>
<feature type="compositionally biased region" description="Low complexity" evidence="1">
    <location>
        <begin position="334"/>
        <end position="348"/>
    </location>
</feature>
<evidence type="ECO:0000313" key="2">
    <source>
        <dbReference type="EMBL" id="SHO76298.1"/>
    </source>
</evidence>
<name>M5EKG9_MALS4</name>
<accession>M5EKG9</accession>
<dbReference type="Pfam" id="PF10428">
    <property type="entry name" value="SOG2"/>
    <property type="match status" value="1"/>
</dbReference>
<sequence>MAAQAGATGSPARKPVPMGSPATAPASVRLRSLETAVPSPPEGTRQGLRKLNLPTVGATQAAAEAAAAAMSSPSVPRLDRSASLGVAETVPVDAERTRYFRRLSALPPVAPHMPDIPKPVLKFVDATRGILFALSQIYSALHQHMAVSTDERLVAHFQRVLSIAARSMSALIAVLDRWDHSSQAGMHEPSIVRHVLDACNESVRTFRRAVSMLHTQLPQLGQSVDVRFTRTLLLLLYGSMTELKNSADMMLPQAESVVPFLTAELAQPADASTLARETVRMRGPGLQDASLSQDAADTSEYDVSVPSTSTPLSKRSARIRASAGTRSPRDPRKPAASPRVVPASPSSSYVLRSKPGAVSVEELDDTLTSLLAQVTDHALTVWTELGVYVDACLRQEDDHDEGRIRRLRDVHEACEHTLEHTRCLQATHERFSDDHVRTTGADVHQLWEEANQFVRSIIHISTLVRAVSVNHPFPRDLMRGVGDLNQGCSALAIHLHKLAT</sequence>
<reference evidence="3" key="1">
    <citation type="journal article" date="2017" name="Nucleic Acids Res.">
        <title>Proteogenomics produces comprehensive and highly accurate protein-coding gene annotation in a complete genome assembly of Malassezia sympodialis.</title>
        <authorList>
            <person name="Zhu Y."/>
            <person name="Engstroem P.G."/>
            <person name="Tellgren-Roth C."/>
            <person name="Baudo C.D."/>
            <person name="Kennell J.C."/>
            <person name="Sun S."/>
            <person name="Billmyre R.B."/>
            <person name="Schroeder M.S."/>
            <person name="Andersson A."/>
            <person name="Holm T."/>
            <person name="Sigurgeirsson B."/>
            <person name="Wu G."/>
            <person name="Sankaranarayanan S.R."/>
            <person name="Siddharthan R."/>
            <person name="Sanyal K."/>
            <person name="Lundeberg J."/>
            <person name="Nystedt B."/>
            <person name="Boekhout T."/>
            <person name="Dawson T.L. Jr."/>
            <person name="Heitman J."/>
            <person name="Scheynius A."/>
            <person name="Lehtioe J."/>
        </authorList>
    </citation>
    <scope>NUCLEOTIDE SEQUENCE [LARGE SCALE GENOMIC DNA]</scope>
    <source>
        <strain evidence="3">ATCC 42132</strain>
    </source>
</reference>
<dbReference type="EMBL" id="LT671821">
    <property type="protein sequence ID" value="SHO76298.1"/>
    <property type="molecule type" value="Genomic_DNA"/>
</dbReference>
<protein>
    <submittedName>
        <fullName evidence="2">Uncharacterized protein</fullName>
    </submittedName>
</protein>
<dbReference type="HOGENOM" id="CLU_545218_0_0_1"/>
<feature type="region of interest" description="Disordered" evidence="1">
    <location>
        <begin position="1"/>
        <end position="49"/>
    </location>
</feature>
<dbReference type="InterPro" id="IPR019487">
    <property type="entry name" value="RAM_signalling_pathway_SOG2"/>
</dbReference>
<organism evidence="2 3">
    <name type="scientific">Malassezia sympodialis (strain ATCC 42132)</name>
    <name type="common">Atopic eczema-associated yeast</name>
    <dbReference type="NCBI Taxonomy" id="1230383"/>
    <lineage>
        <taxon>Eukaryota</taxon>
        <taxon>Fungi</taxon>
        <taxon>Dikarya</taxon>
        <taxon>Basidiomycota</taxon>
        <taxon>Ustilaginomycotina</taxon>
        <taxon>Malasseziomycetes</taxon>
        <taxon>Malasseziales</taxon>
        <taxon>Malasseziaceae</taxon>
        <taxon>Malassezia</taxon>
    </lineage>
</organism>
<proteinExistence type="predicted"/>
<evidence type="ECO:0000256" key="1">
    <source>
        <dbReference type="SAM" id="MobiDB-lite"/>
    </source>
</evidence>